<evidence type="ECO:0000256" key="1">
    <source>
        <dbReference type="ARBA" id="ARBA00009477"/>
    </source>
</evidence>
<comment type="similarity">
    <text evidence="1">Belongs to the membrane fusion protein (MFP) (TC 8.A.1) family.</text>
</comment>
<organism evidence="5 6">
    <name type="scientific">Rugamonas fusca</name>
    <dbReference type="NCBI Taxonomy" id="2758568"/>
    <lineage>
        <taxon>Bacteria</taxon>
        <taxon>Pseudomonadati</taxon>
        <taxon>Pseudomonadota</taxon>
        <taxon>Betaproteobacteria</taxon>
        <taxon>Burkholderiales</taxon>
        <taxon>Oxalobacteraceae</taxon>
        <taxon>Telluria group</taxon>
        <taxon>Rugamonas</taxon>
    </lineage>
</organism>
<protein>
    <submittedName>
        <fullName evidence="5">Efflux RND transporter periplasmic adaptor subunit</fullName>
    </submittedName>
</protein>
<proteinExistence type="inferred from homology"/>
<dbReference type="Pfam" id="PF25917">
    <property type="entry name" value="BSH_RND"/>
    <property type="match status" value="1"/>
</dbReference>
<dbReference type="PANTHER" id="PTHR30469:SF15">
    <property type="entry name" value="HLYD FAMILY OF SECRETION PROTEINS"/>
    <property type="match status" value="1"/>
</dbReference>
<keyword evidence="2" id="KW-0175">Coiled coil</keyword>
<dbReference type="PANTHER" id="PTHR30469">
    <property type="entry name" value="MULTIDRUG RESISTANCE PROTEIN MDTA"/>
    <property type="match status" value="1"/>
</dbReference>
<dbReference type="InterPro" id="IPR058637">
    <property type="entry name" value="YknX-like_C"/>
</dbReference>
<name>A0A7W2EL63_9BURK</name>
<dbReference type="GO" id="GO:1990281">
    <property type="term" value="C:efflux pump complex"/>
    <property type="evidence" value="ECO:0007669"/>
    <property type="project" value="TreeGrafter"/>
</dbReference>
<dbReference type="InterPro" id="IPR006143">
    <property type="entry name" value="RND_pump_MFP"/>
</dbReference>
<accession>A0A7W2EL63</accession>
<keyword evidence="6" id="KW-1185">Reference proteome</keyword>
<evidence type="ECO:0000313" key="6">
    <source>
        <dbReference type="Proteomes" id="UP000566711"/>
    </source>
</evidence>
<feature type="domain" description="Multidrug resistance protein MdtA-like barrel-sandwich hybrid" evidence="3">
    <location>
        <begin position="78"/>
        <end position="216"/>
    </location>
</feature>
<evidence type="ECO:0000259" key="3">
    <source>
        <dbReference type="Pfam" id="PF25917"/>
    </source>
</evidence>
<reference evidence="5 6" key="1">
    <citation type="submission" date="2020-07" db="EMBL/GenBank/DDBJ databases">
        <title>Novel species isolated from subtropical streams in China.</title>
        <authorList>
            <person name="Lu H."/>
        </authorList>
    </citation>
    <scope>NUCLEOTIDE SEQUENCE [LARGE SCALE GENOMIC DNA]</scope>
    <source>
        <strain evidence="5 6">FT3S</strain>
    </source>
</reference>
<gene>
    <name evidence="5" type="ORF">H3H36_21555</name>
</gene>
<evidence type="ECO:0000256" key="2">
    <source>
        <dbReference type="SAM" id="Coils"/>
    </source>
</evidence>
<dbReference type="RefSeq" id="WP_182220137.1">
    <property type="nucleotide sequence ID" value="NZ_JACEZS010000023.1"/>
</dbReference>
<dbReference type="AlphaFoldDB" id="A0A7W2EL63"/>
<feature type="domain" description="YknX-like C-terminal permuted SH3-like" evidence="4">
    <location>
        <begin position="307"/>
        <end position="374"/>
    </location>
</feature>
<dbReference type="Gene3D" id="1.10.287.470">
    <property type="entry name" value="Helix hairpin bin"/>
    <property type="match status" value="1"/>
</dbReference>
<sequence>MKRIAMNSTQLKPVAAALLAVFAISGLGIALYTPASRAADGKKAEAAKPALTVTTALPVASRLPIKLAANGNVAAWQEASVGSEANGLRLTEVRVNVGDTVKAGQVLAVFSADSVNADLAQARAALQEAEANAAEAAANAARARTLQSTGALSAQQISQYQTAEQTANARIASARAAVASQQLRLKHTQVLAPDSGVISARTATVGAVVGAGTELFRMIRQGRLEWRAEVTAADLRQLRIGTGAVIKAANGSEATGKVRMVAPTVDPQTRYALVYVDLPASATSAANAPFKAGMFASGQFELGASDAITVPQQAIVVRDGFSYVFRLNADQHVSQLKVKPGRRLSDRIEVLEGIGADTRVVVNGAGFLNDGDLVHHVTEAAPAPVPAQAQAKAAARSVPAAR</sequence>
<feature type="coiled-coil region" evidence="2">
    <location>
        <begin position="112"/>
        <end position="146"/>
    </location>
</feature>
<evidence type="ECO:0000259" key="4">
    <source>
        <dbReference type="Pfam" id="PF25989"/>
    </source>
</evidence>
<dbReference type="EMBL" id="JACEZS010000023">
    <property type="protein sequence ID" value="MBA5607948.1"/>
    <property type="molecule type" value="Genomic_DNA"/>
</dbReference>
<dbReference type="InterPro" id="IPR058625">
    <property type="entry name" value="MdtA-like_BSH"/>
</dbReference>
<dbReference type="Pfam" id="PF25989">
    <property type="entry name" value="YknX_C"/>
    <property type="match status" value="1"/>
</dbReference>
<dbReference type="Proteomes" id="UP000566711">
    <property type="component" value="Unassembled WGS sequence"/>
</dbReference>
<dbReference type="Gene3D" id="2.40.50.100">
    <property type="match status" value="1"/>
</dbReference>
<dbReference type="Gene3D" id="2.40.30.170">
    <property type="match status" value="1"/>
</dbReference>
<dbReference type="Gene3D" id="2.40.420.20">
    <property type="match status" value="1"/>
</dbReference>
<comment type="caution">
    <text evidence="5">The sequence shown here is derived from an EMBL/GenBank/DDBJ whole genome shotgun (WGS) entry which is preliminary data.</text>
</comment>
<dbReference type="SUPFAM" id="SSF111369">
    <property type="entry name" value="HlyD-like secretion proteins"/>
    <property type="match status" value="1"/>
</dbReference>
<dbReference type="GO" id="GO:0015562">
    <property type="term" value="F:efflux transmembrane transporter activity"/>
    <property type="evidence" value="ECO:0007669"/>
    <property type="project" value="TreeGrafter"/>
</dbReference>
<dbReference type="NCBIfam" id="TIGR01730">
    <property type="entry name" value="RND_mfp"/>
    <property type="match status" value="1"/>
</dbReference>
<evidence type="ECO:0000313" key="5">
    <source>
        <dbReference type="EMBL" id="MBA5607948.1"/>
    </source>
</evidence>